<keyword evidence="9 11" id="KW-0472">Membrane</keyword>
<evidence type="ECO:0000256" key="3">
    <source>
        <dbReference type="ARBA" id="ARBA00008827"/>
    </source>
</evidence>
<keyword evidence="4 11" id="KW-0813">Transport</keyword>
<dbReference type="Gene3D" id="1.25.40.10">
    <property type="entry name" value="Tetratricopeptide repeat domain"/>
    <property type="match status" value="1"/>
</dbReference>
<comment type="function">
    <text evidence="11">The coatomer is a cytosolic protein complex that binds to dilysine motifs and reversibly associates with Golgi non-clathrin-coated vesicles, which further mediate biosynthetic protein transport from the ER, via the Golgi up to the trans Golgi network. The coatomer complex is required for budding from Golgi membranes, and is essential for the retrograde Golgi-to-ER transport of dilysine-tagged proteins.</text>
</comment>
<dbReference type="EMBL" id="HE978316">
    <property type="protein sequence ID" value="CCK69519.1"/>
    <property type="molecule type" value="Genomic_DNA"/>
</dbReference>
<dbReference type="Proteomes" id="UP000006310">
    <property type="component" value="Chromosome 3"/>
</dbReference>
<reference evidence="12 13" key="1">
    <citation type="journal article" date="2011" name="Proc. Natl. Acad. Sci. U.S.A.">
        <title>Evolutionary erosion of yeast sex chromosomes by mating-type switching accidents.</title>
        <authorList>
            <person name="Gordon J.L."/>
            <person name="Armisen D."/>
            <person name="Proux-Wera E."/>
            <person name="Oheigeartaigh S.S."/>
            <person name="Byrne K.P."/>
            <person name="Wolfe K.H."/>
        </authorList>
    </citation>
    <scope>NUCLEOTIDE SEQUENCE [LARGE SCALE GENOMIC DNA]</scope>
    <source>
        <strain evidence="13">ATCC MYA-139 / BCRC 22969 / CBS 8797 / CCRC 22969 / KCTC 17520 / NBRC 10181 / NCYC 3082</strain>
    </source>
</reference>
<dbReference type="GO" id="GO:0030126">
    <property type="term" value="C:COPI vesicle coat"/>
    <property type="evidence" value="ECO:0007669"/>
    <property type="project" value="TreeGrafter"/>
</dbReference>
<dbReference type="Pfam" id="PF04733">
    <property type="entry name" value="Coatomer_E"/>
    <property type="match status" value="1"/>
</dbReference>
<keyword evidence="6 11" id="KW-0931">ER-Golgi transport</keyword>
<evidence type="ECO:0000256" key="1">
    <source>
        <dbReference type="ARBA" id="ARBA00004255"/>
    </source>
</evidence>
<dbReference type="GO" id="GO:0006891">
    <property type="term" value="P:intra-Golgi vesicle-mediated transport"/>
    <property type="evidence" value="ECO:0007669"/>
    <property type="project" value="TreeGrafter"/>
</dbReference>
<name>J7S4X5_HUIN7</name>
<keyword evidence="7 11" id="KW-0653">Protein transport</keyword>
<dbReference type="HOGENOM" id="CLU_075638_0_0_1"/>
<evidence type="ECO:0000256" key="6">
    <source>
        <dbReference type="ARBA" id="ARBA00022892"/>
    </source>
</evidence>
<accession>J7S4X5</accession>
<evidence type="ECO:0000256" key="4">
    <source>
        <dbReference type="ARBA" id="ARBA00022448"/>
    </source>
</evidence>
<dbReference type="GO" id="GO:0006890">
    <property type="term" value="P:retrograde vesicle-mediated transport, Golgi to endoplasmic reticulum"/>
    <property type="evidence" value="ECO:0007669"/>
    <property type="project" value="UniProtKB-UniRule"/>
</dbReference>
<keyword evidence="5 11" id="KW-0963">Cytoplasm</keyword>
<evidence type="ECO:0000256" key="11">
    <source>
        <dbReference type="PIRNR" id="PIRNR016478"/>
    </source>
</evidence>
<evidence type="ECO:0000256" key="5">
    <source>
        <dbReference type="ARBA" id="ARBA00022490"/>
    </source>
</evidence>
<evidence type="ECO:0000313" key="12">
    <source>
        <dbReference type="EMBL" id="CCK69519.1"/>
    </source>
</evidence>
<dbReference type="RefSeq" id="XP_022463765.1">
    <property type="nucleotide sequence ID" value="XM_022607139.1"/>
</dbReference>
<dbReference type="GO" id="GO:0015031">
    <property type="term" value="P:protein transport"/>
    <property type="evidence" value="ECO:0007669"/>
    <property type="project" value="UniProtKB-UniRule"/>
</dbReference>
<protein>
    <recommendedName>
        <fullName evidence="11">Coatomer subunit epsilon</fullName>
    </recommendedName>
</protein>
<keyword evidence="8 11" id="KW-0333">Golgi apparatus</keyword>
<dbReference type="PIRSF" id="PIRSF016478">
    <property type="entry name" value="Coatomer_esu"/>
    <property type="match status" value="1"/>
</dbReference>
<dbReference type="AlphaFoldDB" id="J7S4X5"/>
<dbReference type="InterPro" id="IPR006822">
    <property type="entry name" value="Coatomer_esu"/>
</dbReference>
<dbReference type="GeneID" id="34525199"/>
<dbReference type="GO" id="GO:0000139">
    <property type="term" value="C:Golgi membrane"/>
    <property type="evidence" value="ECO:0007669"/>
    <property type="project" value="UniProtKB-SubCell"/>
</dbReference>
<evidence type="ECO:0000256" key="7">
    <source>
        <dbReference type="ARBA" id="ARBA00022927"/>
    </source>
</evidence>
<keyword evidence="10 11" id="KW-0968">Cytoplasmic vesicle</keyword>
<keyword evidence="13" id="KW-1185">Reference proteome</keyword>
<dbReference type="GO" id="GO:0005198">
    <property type="term" value="F:structural molecule activity"/>
    <property type="evidence" value="ECO:0007669"/>
    <property type="project" value="UniProtKB-UniRule"/>
</dbReference>
<evidence type="ECO:0000256" key="10">
    <source>
        <dbReference type="ARBA" id="ARBA00023329"/>
    </source>
</evidence>
<evidence type="ECO:0000313" key="13">
    <source>
        <dbReference type="Proteomes" id="UP000006310"/>
    </source>
</evidence>
<sequence length="295" mass="33029">MDYFSIKQNYYAGDFAQALTEVQKFNKTEDDTLLFYKMKCDLALGTYSKGASHGSLGKKFDLYAKFLQDRDISALEKSIAVDSSSPYELNLLASAQAVLGQLDDSLETCVAGIDSDDVTGTTELLLLGIQVTLLNGQFSIAQTMLENFISGQEGEVSSEDELIINLAESYVKFATNEDTTSSNFYYFEELAQTFPSWKTQLSLLNMHLQQVNIEESRGIVQLLESDYYAVEQKEAAAVYRPHFLASKITLAILEGSSDLPLLREELIKLDPHHRYVVSHKNINAKFDDVIAKYKA</sequence>
<proteinExistence type="inferred from homology"/>
<comment type="subcellular location">
    <subcellularLocation>
        <location evidence="2">Cytoplasmic vesicle</location>
        <location evidence="2">COPI-coated vesicle membrane</location>
        <topology evidence="2">Peripheral membrane protein</topology>
        <orientation evidence="2">Cytoplasmic side</orientation>
    </subcellularLocation>
    <subcellularLocation>
        <location evidence="1">Golgi apparatus membrane</location>
        <topology evidence="1">Peripheral membrane protein</topology>
        <orientation evidence="1">Cytoplasmic side</orientation>
    </subcellularLocation>
</comment>
<dbReference type="GO" id="GO:0006888">
    <property type="term" value="P:endoplasmic reticulum to Golgi vesicle-mediated transport"/>
    <property type="evidence" value="ECO:0007669"/>
    <property type="project" value="TreeGrafter"/>
</dbReference>
<dbReference type="STRING" id="1071383.J7S4X5"/>
<evidence type="ECO:0000256" key="8">
    <source>
        <dbReference type="ARBA" id="ARBA00023034"/>
    </source>
</evidence>
<organism evidence="12 13">
    <name type="scientific">Huiozyma naganishii (strain ATCC MYA-139 / BCRC 22969 / CBS 8797 / KCTC 17520 / NBRC 10181 / NCYC 3082 / Yp74L-3)</name>
    <name type="common">Yeast</name>
    <name type="synonym">Kazachstania naganishii</name>
    <dbReference type="NCBI Taxonomy" id="1071383"/>
    <lineage>
        <taxon>Eukaryota</taxon>
        <taxon>Fungi</taxon>
        <taxon>Dikarya</taxon>
        <taxon>Ascomycota</taxon>
        <taxon>Saccharomycotina</taxon>
        <taxon>Saccharomycetes</taxon>
        <taxon>Saccharomycetales</taxon>
        <taxon>Saccharomycetaceae</taxon>
        <taxon>Huiozyma</taxon>
    </lineage>
</organism>
<dbReference type="KEGG" id="kng:KNAG_0C04170"/>
<evidence type="ECO:0000256" key="9">
    <source>
        <dbReference type="ARBA" id="ARBA00023136"/>
    </source>
</evidence>
<comment type="similarity">
    <text evidence="3 11">Belongs to the COPE family.</text>
</comment>
<dbReference type="PANTHER" id="PTHR10805">
    <property type="entry name" value="COATOMER SUBUNIT EPSILON"/>
    <property type="match status" value="1"/>
</dbReference>
<evidence type="ECO:0000256" key="2">
    <source>
        <dbReference type="ARBA" id="ARBA00004347"/>
    </source>
</evidence>
<dbReference type="OrthoDB" id="310217at2759"/>
<dbReference type="PANTHER" id="PTHR10805:SF0">
    <property type="entry name" value="COATOMER SUBUNIT EPSILON"/>
    <property type="match status" value="1"/>
</dbReference>
<dbReference type="OMA" id="SNFYYFE"/>
<dbReference type="eggNOG" id="KOG3081">
    <property type="taxonomic scope" value="Eukaryota"/>
</dbReference>
<gene>
    <name evidence="12" type="primary">KNAG0C04170</name>
    <name evidence="12" type="ordered locus">KNAG_0C04170</name>
</gene>
<reference evidence="13" key="2">
    <citation type="submission" date="2012-08" db="EMBL/GenBank/DDBJ databases">
        <title>Genome sequence of Kazachstania naganishii.</title>
        <authorList>
            <person name="Gordon J.L."/>
            <person name="Armisen D."/>
            <person name="Proux-Wera E."/>
            <person name="OhEigeartaigh S.S."/>
            <person name="Byrne K.P."/>
            <person name="Wolfe K.H."/>
        </authorList>
    </citation>
    <scope>NUCLEOTIDE SEQUENCE [LARGE SCALE GENOMIC DNA]</scope>
    <source>
        <strain evidence="13">ATCC MYA-139 / BCRC 22969 / CBS 8797 / CCRC 22969 / KCTC 17520 / NBRC 10181 / NCYC 3082</strain>
    </source>
</reference>
<dbReference type="InterPro" id="IPR011990">
    <property type="entry name" value="TPR-like_helical_dom_sf"/>
</dbReference>